<evidence type="ECO:0000256" key="1">
    <source>
        <dbReference type="ARBA" id="ARBA00001913"/>
    </source>
</evidence>
<reference key="2">
    <citation type="submission" date="2011-08" db="EMBL/GenBank/DDBJ databases">
        <title>Genome sequence of Naumovozyma castellii.</title>
        <authorList>
            <person name="Gordon J.L."/>
            <person name="Armisen D."/>
            <person name="Proux-Wera E."/>
            <person name="OhEigeartaigh S.S."/>
            <person name="Byrne K.P."/>
            <person name="Wolfe K.H."/>
        </authorList>
    </citation>
    <scope>NUCLEOTIDE SEQUENCE</scope>
    <source>
        <strain>Type strain:CBS 4309</strain>
    </source>
</reference>
<dbReference type="EC" id="3.2.1.-" evidence="6"/>
<sequence>MGFTKFVLAIIRKLRSVLLLCITISLLFYYTFENEIDILNSYAENEYLPSIKKELTDEPGPLSGSNFDSKMDPSNNHALLEEVEAPPTPVKSKNKEINLADPITLKEKNKYFPLLLSEPKNDPTLPFNLNDHSIALNNENDLSLLTYKEHYPVLLENPLPAISLRDNKIPLASIQVNKFEDGGALHSTIKNDIKKLFIQSWDQENLIELARKNKEKRWPIKLIDSLDTLYMMDQQTQFQVALDVICDTDFRIPPKNVDLVHIPDLSTRVLGGLISAYELSQNQTLLVKAKHVADFILRAFDTPNRLPILDYSWKSPFNNRFPYTNTTMEDLTKMSLELTRLSQLTHQDKYFDAVYRVFESISSSVEDFHIESLFPVRVDASGCQLLTTKEISSGAHQKNSKIMKSIDESLKFIHCYQTGKILPQRGENQKHNVAELTTIDQPFYDSLVKLFHQLNQHDILNLYETTTVPNDPNKNKDTIIEKNTLHGQNKRSTGMTTSFNSKTLFQNAIAKLQDYLIFQPLLPEITSNVSLISSLYAKGTFAPTTNELDVEMLRTFSMDTKLCSLGSTLSMGSKIFADTSVEKQSLDKLAGTLTKSCFEIYKLFNGAMPREFSLDPCLNSENGCQFDREGKIDDISKGLYKGDGDRLFNTESSGSNDLRVKVADDKEKKHKNKIHDSELAGDDKMTKLYTFVKDEKYNGITLINSDEIDMQNGKWRNDDEQPLWVNKMRSKRILSPEIIESVFYRYRTTGDQEWRNMGQDILALIMKNVQLNGVGAKGMWKISELKDSSDDRFSDRRALPSSWFSQTLKYLYLLFSDSDDFHLDDFIFTAGGHLIRREVSVKTNL</sequence>
<keyword evidence="5" id="KW-1015">Disulfide bond</keyword>
<dbReference type="SUPFAM" id="SSF48225">
    <property type="entry name" value="Seven-hairpin glycosidases"/>
    <property type="match status" value="1"/>
</dbReference>
<dbReference type="Proteomes" id="UP000001640">
    <property type="component" value="Chromosome 10"/>
</dbReference>
<evidence type="ECO:0000256" key="2">
    <source>
        <dbReference type="ARBA" id="ARBA00004922"/>
    </source>
</evidence>
<reference evidence="8 9" key="1">
    <citation type="journal article" date="2011" name="Proc. Natl. Acad. Sci. U.S.A.">
        <title>Evolutionary erosion of yeast sex chromosomes by mating-type switching accidents.</title>
        <authorList>
            <person name="Gordon J.L."/>
            <person name="Armisen D."/>
            <person name="Proux-Wera E."/>
            <person name="Oheigeartaigh S.S."/>
            <person name="Byrne K.P."/>
            <person name="Wolfe K.H."/>
        </authorList>
    </citation>
    <scope>NUCLEOTIDE SEQUENCE [LARGE SCALE GENOMIC DNA]</scope>
    <source>
        <strain evidence="9">ATCC 76901 / BCRC 22586 / CBS 4309 / NBRC 1992 / NRRL Y-12630</strain>
    </source>
</reference>
<dbReference type="PANTHER" id="PTHR11742:SF103">
    <property type="entry name" value="ENDOPLASMIC RETICULUM MANNOSIDASE MNL2-RELATED"/>
    <property type="match status" value="1"/>
</dbReference>
<dbReference type="FunCoup" id="G0VKI7">
    <property type="interactions" value="141"/>
</dbReference>
<keyword evidence="7" id="KW-0472">Membrane</keyword>
<comment type="pathway">
    <text evidence="2">Protein modification; protein glycosylation.</text>
</comment>
<dbReference type="GO" id="GO:0004571">
    <property type="term" value="F:mannosyl-oligosaccharide 1,2-alpha-mannosidase activity"/>
    <property type="evidence" value="ECO:0007669"/>
    <property type="project" value="InterPro"/>
</dbReference>
<dbReference type="eggNOG" id="KOG2204">
    <property type="taxonomic scope" value="Eukaryota"/>
</dbReference>
<dbReference type="HOGENOM" id="CLU_022261_0_0_1"/>
<keyword evidence="9" id="KW-1185">Reference proteome</keyword>
<dbReference type="GO" id="GO:0005783">
    <property type="term" value="C:endoplasmic reticulum"/>
    <property type="evidence" value="ECO:0007669"/>
    <property type="project" value="EnsemblFungi"/>
</dbReference>
<feature type="transmembrane region" description="Helical" evidence="7">
    <location>
        <begin position="14"/>
        <end position="32"/>
    </location>
</feature>
<dbReference type="Pfam" id="PF01532">
    <property type="entry name" value="Glyco_hydro_47"/>
    <property type="match status" value="1"/>
</dbReference>
<keyword evidence="6" id="KW-0326">Glycosidase</keyword>
<evidence type="ECO:0000256" key="3">
    <source>
        <dbReference type="ARBA" id="ARBA00007658"/>
    </source>
</evidence>
<dbReference type="GO" id="GO:0005509">
    <property type="term" value="F:calcium ion binding"/>
    <property type="evidence" value="ECO:0007669"/>
    <property type="project" value="InterPro"/>
</dbReference>
<dbReference type="PRINTS" id="PR00747">
    <property type="entry name" value="GLYHDRLASE47"/>
</dbReference>
<organism evidence="8 9">
    <name type="scientific">Naumovozyma castellii</name>
    <name type="common">Yeast</name>
    <name type="synonym">Saccharomyces castellii</name>
    <dbReference type="NCBI Taxonomy" id="27288"/>
    <lineage>
        <taxon>Eukaryota</taxon>
        <taxon>Fungi</taxon>
        <taxon>Dikarya</taxon>
        <taxon>Ascomycota</taxon>
        <taxon>Saccharomycotina</taxon>
        <taxon>Saccharomycetes</taxon>
        <taxon>Saccharomycetales</taxon>
        <taxon>Saccharomycetaceae</taxon>
        <taxon>Naumovozyma</taxon>
    </lineage>
</organism>
<keyword evidence="4 6" id="KW-0378">Hydrolase</keyword>
<dbReference type="OrthoDB" id="8118055at2759"/>
<accession>G0VKI7</accession>
<dbReference type="RefSeq" id="XP_003678363.1">
    <property type="nucleotide sequence ID" value="XM_003678315.1"/>
</dbReference>
<keyword evidence="7" id="KW-0812">Transmembrane</keyword>
<evidence type="ECO:0000256" key="6">
    <source>
        <dbReference type="RuleBase" id="RU361193"/>
    </source>
</evidence>
<dbReference type="OMA" id="YYTFENE"/>
<dbReference type="InterPro" id="IPR001382">
    <property type="entry name" value="Glyco_hydro_47"/>
</dbReference>
<dbReference type="GeneID" id="96905722"/>
<dbReference type="AlphaFoldDB" id="G0VKI7"/>
<protein>
    <recommendedName>
        <fullName evidence="6">alpha-1,2-Mannosidase</fullName>
        <ecNumber evidence="6">3.2.1.-</ecNumber>
    </recommendedName>
</protein>
<dbReference type="GO" id="GO:0036503">
    <property type="term" value="P:ERAD pathway"/>
    <property type="evidence" value="ECO:0007669"/>
    <property type="project" value="EnsemblFungi"/>
</dbReference>
<dbReference type="EMBL" id="HE576761">
    <property type="protein sequence ID" value="CCC72022.1"/>
    <property type="molecule type" value="Genomic_DNA"/>
</dbReference>
<comment type="cofactor">
    <cofactor evidence="1">
        <name>Ca(2+)</name>
        <dbReference type="ChEBI" id="CHEBI:29108"/>
    </cofactor>
</comment>
<dbReference type="InterPro" id="IPR050749">
    <property type="entry name" value="Glycosyl_Hydrolase_47"/>
</dbReference>
<proteinExistence type="inferred from homology"/>
<dbReference type="GO" id="GO:0016020">
    <property type="term" value="C:membrane"/>
    <property type="evidence" value="ECO:0007669"/>
    <property type="project" value="InterPro"/>
</dbReference>
<evidence type="ECO:0000313" key="8">
    <source>
        <dbReference type="EMBL" id="CCC72022.1"/>
    </source>
</evidence>
<dbReference type="KEGG" id="ncs:NCAS_0J00430"/>
<dbReference type="InParanoid" id="G0VKI7"/>
<name>G0VKI7_NAUCA</name>
<dbReference type="PANTHER" id="PTHR11742">
    <property type="entry name" value="MANNOSYL-OLIGOSACCHARIDE ALPHA-1,2-MANNOSIDASE-RELATED"/>
    <property type="match status" value="1"/>
</dbReference>
<keyword evidence="7" id="KW-1133">Transmembrane helix</keyword>
<evidence type="ECO:0000256" key="4">
    <source>
        <dbReference type="ARBA" id="ARBA00022801"/>
    </source>
</evidence>
<comment type="similarity">
    <text evidence="3 6">Belongs to the glycosyl hydrolase 47 family.</text>
</comment>
<dbReference type="Gene3D" id="1.50.10.10">
    <property type="match status" value="1"/>
</dbReference>
<evidence type="ECO:0000313" key="9">
    <source>
        <dbReference type="Proteomes" id="UP000001640"/>
    </source>
</evidence>
<dbReference type="InterPro" id="IPR036026">
    <property type="entry name" value="Seven-hairpin_glycosidases"/>
</dbReference>
<evidence type="ECO:0000256" key="7">
    <source>
        <dbReference type="SAM" id="Phobius"/>
    </source>
</evidence>
<dbReference type="STRING" id="1064592.G0VKI7"/>
<gene>
    <name evidence="8" type="primary">NCAS0J00430</name>
    <name evidence="8" type="ordered locus">NCAS_0J00430</name>
</gene>
<dbReference type="GO" id="GO:0005975">
    <property type="term" value="P:carbohydrate metabolic process"/>
    <property type="evidence" value="ECO:0007669"/>
    <property type="project" value="InterPro"/>
</dbReference>
<dbReference type="InterPro" id="IPR012341">
    <property type="entry name" value="6hp_glycosidase-like_sf"/>
</dbReference>
<evidence type="ECO:0000256" key="5">
    <source>
        <dbReference type="ARBA" id="ARBA00023157"/>
    </source>
</evidence>